<sequence>MGAVIVAGGAGVLGQAVAAELRARGHRVAIVDLSEPREGGDLACAGVDLTDPSAVAAAYRTIADSLGGIGAVVNVAGGFLWEKVESGEVANWDLMYRMNVRTAAVSCRAALPHLTTNGGAIVNVGAAGATQPGVGMAPYAASKAGVRALTESLAQELKGACVRVNAILPTIIDTPANRRDMPDADPVDWVRPEAIAKVVAFLISDDAEAVNGASILLS</sequence>
<evidence type="ECO:0000259" key="2">
    <source>
        <dbReference type="SMART" id="SM00822"/>
    </source>
</evidence>
<evidence type="ECO:0000313" key="3">
    <source>
        <dbReference type="EMBL" id="RHW19278.1"/>
    </source>
</evidence>
<accession>A0A396RRV5</accession>
<evidence type="ECO:0000256" key="1">
    <source>
        <dbReference type="ARBA" id="ARBA00006484"/>
    </source>
</evidence>
<name>A0A396RRV5_9SPHN</name>
<dbReference type="InterPro" id="IPR020904">
    <property type="entry name" value="Sc_DH/Rdtase_CS"/>
</dbReference>
<dbReference type="AlphaFoldDB" id="A0A396RRV5"/>
<protein>
    <submittedName>
        <fullName evidence="3">SDR family oxidoreductase</fullName>
    </submittedName>
</protein>
<dbReference type="Pfam" id="PF13561">
    <property type="entry name" value="adh_short_C2"/>
    <property type="match status" value="1"/>
</dbReference>
<dbReference type="PRINTS" id="PR00081">
    <property type="entry name" value="GDHRDH"/>
</dbReference>
<dbReference type="Proteomes" id="UP000266693">
    <property type="component" value="Unassembled WGS sequence"/>
</dbReference>
<dbReference type="Gene3D" id="3.40.50.720">
    <property type="entry name" value="NAD(P)-binding Rossmann-like Domain"/>
    <property type="match status" value="1"/>
</dbReference>
<dbReference type="SUPFAM" id="SSF51735">
    <property type="entry name" value="NAD(P)-binding Rossmann-fold domains"/>
    <property type="match status" value="1"/>
</dbReference>
<dbReference type="PANTHER" id="PTHR42760:SF135">
    <property type="entry name" value="BLL7886 PROTEIN"/>
    <property type="match status" value="1"/>
</dbReference>
<comment type="caution">
    <text evidence="3">The sequence shown here is derived from an EMBL/GenBank/DDBJ whole genome shotgun (WGS) entry which is preliminary data.</text>
</comment>
<dbReference type="PRINTS" id="PR00080">
    <property type="entry name" value="SDRFAMILY"/>
</dbReference>
<dbReference type="GO" id="GO:0016616">
    <property type="term" value="F:oxidoreductase activity, acting on the CH-OH group of donors, NAD or NADP as acceptor"/>
    <property type="evidence" value="ECO:0007669"/>
    <property type="project" value="TreeGrafter"/>
</dbReference>
<dbReference type="InterPro" id="IPR002347">
    <property type="entry name" value="SDR_fam"/>
</dbReference>
<gene>
    <name evidence="3" type="ORF">D1610_03995</name>
</gene>
<reference evidence="3 4" key="1">
    <citation type="submission" date="2018-08" db="EMBL/GenBank/DDBJ databases">
        <title>The multiple taxonomic identification of Sphingomonas gilva.</title>
        <authorList>
            <person name="Zhu D."/>
            <person name="Zheng S."/>
        </authorList>
    </citation>
    <scope>NUCLEOTIDE SEQUENCE [LARGE SCALE GENOMIC DNA]</scope>
    <source>
        <strain evidence="3 4">ZDH117</strain>
    </source>
</reference>
<dbReference type="OrthoDB" id="9810908at2"/>
<proteinExistence type="inferred from homology"/>
<dbReference type="InterPro" id="IPR057326">
    <property type="entry name" value="KR_dom"/>
</dbReference>
<dbReference type="GO" id="GO:0030497">
    <property type="term" value="P:fatty acid elongation"/>
    <property type="evidence" value="ECO:0007669"/>
    <property type="project" value="TreeGrafter"/>
</dbReference>
<feature type="domain" description="Ketoreductase" evidence="2">
    <location>
        <begin position="2"/>
        <end position="174"/>
    </location>
</feature>
<organism evidence="3 4">
    <name type="scientific">Sphingomonas gilva</name>
    <dbReference type="NCBI Taxonomy" id="2305907"/>
    <lineage>
        <taxon>Bacteria</taxon>
        <taxon>Pseudomonadati</taxon>
        <taxon>Pseudomonadota</taxon>
        <taxon>Alphaproteobacteria</taxon>
        <taxon>Sphingomonadales</taxon>
        <taxon>Sphingomonadaceae</taxon>
        <taxon>Sphingomonas</taxon>
    </lineage>
</organism>
<dbReference type="PANTHER" id="PTHR42760">
    <property type="entry name" value="SHORT-CHAIN DEHYDROGENASES/REDUCTASES FAMILY MEMBER"/>
    <property type="match status" value="1"/>
</dbReference>
<keyword evidence="4" id="KW-1185">Reference proteome</keyword>
<comment type="similarity">
    <text evidence="1">Belongs to the short-chain dehydrogenases/reductases (SDR) family.</text>
</comment>
<evidence type="ECO:0000313" key="4">
    <source>
        <dbReference type="Proteomes" id="UP000266693"/>
    </source>
</evidence>
<dbReference type="EMBL" id="QWLV01000001">
    <property type="protein sequence ID" value="RHW19278.1"/>
    <property type="molecule type" value="Genomic_DNA"/>
</dbReference>
<dbReference type="SMART" id="SM00822">
    <property type="entry name" value="PKS_KR"/>
    <property type="match status" value="1"/>
</dbReference>
<dbReference type="InterPro" id="IPR036291">
    <property type="entry name" value="NAD(P)-bd_dom_sf"/>
</dbReference>
<dbReference type="PROSITE" id="PS00061">
    <property type="entry name" value="ADH_SHORT"/>
    <property type="match status" value="1"/>
</dbReference>
<dbReference type="RefSeq" id="WP_118862783.1">
    <property type="nucleotide sequence ID" value="NZ_QWLV01000001.1"/>
</dbReference>